<dbReference type="PROSITE" id="PS50157">
    <property type="entry name" value="ZINC_FINGER_C2H2_2"/>
    <property type="match status" value="2"/>
</dbReference>
<sequence>MLSGLELSFNTSFSSQMEPVSVRMEDEEPGRFYKMHYCPLCHYISFNKTNVTTHMRTHTGEKPYQCSYCPARFSDHSSHRYHVRTHTGDKRFKCDLCDYSAYRKSTLRNHHINRHEKSVFQK</sequence>
<evidence type="ECO:0000313" key="6">
    <source>
        <dbReference type="EMBL" id="KAK7076009.1"/>
    </source>
</evidence>
<evidence type="ECO:0000256" key="2">
    <source>
        <dbReference type="ARBA" id="ARBA00022771"/>
    </source>
</evidence>
<organism evidence="6 7">
    <name type="scientific">Halocaridina rubra</name>
    <name type="common">Hawaiian red shrimp</name>
    <dbReference type="NCBI Taxonomy" id="373956"/>
    <lineage>
        <taxon>Eukaryota</taxon>
        <taxon>Metazoa</taxon>
        <taxon>Ecdysozoa</taxon>
        <taxon>Arthropoda</taxon>
        <taxon>Crustacea</taxon>
        <taxon>Multicrustacea</taxon>
        <taxon>Malacostraca</taxon>
        <taxon>Eumalacostraca</taxon>
        <taxon>Eucarida</taxon>
        <taxon>Decapoda</taxon>
        <taxon>Pleocyemata</taxon>
        <taxon>Caridea</taxon>
        <taxon>Atyoidea</taxon>
        <taxon>Atyidae</taxon>
        <taxon>Halocaridina</taxon>
    </lineage>
</organism>
<dbReference type="PANTHER" id="PTHR23235:SF120">
    <property type="entry name" value="KRUPPEL-LIKE FACTOR 15"/>
    <property type="match status" value="1"/>
</dbReference>
<dbReference type="GO" id="GO:0008270">
    <property type="term" value="F:zinc ion binding"/>
    <property type="evidence" value="ECO:0007669"/>
    <property type="project" value="UniProtKB-KW"/>
</dbReference>
<dbReference type="FunFam" id="3.30.160.60:FF:001309">
    <property type="entry name" value="Uncharacterized protein"/>
    <property type="match status" value="1"/>
</dbReference>
<dbReference type="AlphaFoldDB" id="A0AAN8XCS9"/>
<dbReference type="InterPro" id="IPR036236">
    <property type="entry name" value="Znf_C2H2_sf"/>
</dbReference>
<gene>
    <name evidence="6" type="ORF">SK128_024992</name>
</gene>
<dbReference type="EMBL" id="JAXCGZ010009920">
    <property type="protein sequence ID" value="KAK7076009.1"/>
    <property type="molecule type" value="Genomic_DNA"/>
</dbReference>
<keyword evidence="1" id="KW-0479">Metal-binding</keyword>
<evidence type="ECO:0000256" key="4">
    <source>
        <dbReference type="PROSITE-ProRule" id="PRU00042"/>
    </source>
</evidence>
<dbReference type="SMART" id="SM00355">
    <property type="entry name" value="ZnF_C2H2"/>
    <property type="match status" value="3"/>
</dbReference>
<keyword evidence="3" id="KW-0862">Zinc</keyword>
<dbReference type="Gene3D" id="3.30.160.60">
    <property type="entry name" value="Classic Zinc Finger"/>
    <property type="match status" value="3"/>
</dbReference>
<keyword evidence="2 4" id="KW-0863">Zinc-finger</keyword>
<feature type="domain" description="C2H2-type" evidence="5">
    <location>
        <begin position="64"/>
        <end position="91"/>
    </location>
</feature>
<evidence type="ECO:0000259" key="5">
    <source>
        <dbReference type="PROSITE" id="PS50157"/>
    </source>
</evidence>
<proteinExistence type="predicted"/>
<evidence type="ECO:0000256" key="1">
    <source>
        <dbReference type="ARBA" id="ARBA00022723"/>
    </source>
</evidence>
<comment type="caution">
    <text evidence="6">The sequence shown here is derived from an EMBL/GenBank/DDBJ whole genome shotgun (WGS) entry which is preliminary data.</text>
</comment>
<evidence type="ECO:0000256" key="3">
    <source>
        <dbReference type="ARBA" id="ARBA00022833"/>
    </source>
</evidence>
<dbReference type="Proteomes" id="UP001381693">
    <property type="component" value="Unassembled WGS sequence"/>
</dbReference>
<name>A0AAN8XCS9_HALRR</name>
<dbReference type="PANTHER" id="PTHR23235">
    <property type="entry name" value="KRUEPPEL-LIKE TRANSCRIPTION FACTOR"/>
    <property type="match status" value="1"/>
</dbReference>
<dbReference type="FunFam" id="3.30.160.60:FF:002343">
    <property type="entry name" value="Zinc finger protein 33A"/>
    <property type="match status" value="1"/>
</dbReference>
<reference evidence="6 7" key="1">
    <citation type="submission" date="2023-11" db="EMBL/GenBank/DDBJ databases">
        <title>Halocaridina rubra genome assembly.</title>
        <authorList>
            <person name="Smith C."/>
        </authorList>
    </citation>
    <scope>NUCLEOTIDE SEQUENCE [LARGE SCALE GENOMIC DNA]</scope>
    <source>
        <strain evidence="6">EP-1</strain>
        <tissue evidence="6">Whole</tissue>
    </source>
</reference>
<evidence type="ECO:0000313" key="7">
    <source>
        <dbReference type="Proteomes" id="UP001381693"/>
    </source>
</evidence>
<accession>A0AAN8XCS9</accession>
<dbReference type="GO" id="GO:0000978">
    <property type="term" value="F:RNA polymerase II cis-regulatory region sequence-specific DNA binding"/>
    <property type="evidence" value="ECO:0007669"/>
    <property type="project" value="TreeGrafter"/>
</dbReference>
<feature type="domain" description="C2H2-type" evidence="5">
    <location>
        <begin position="36"/>
        <end position="63"/>
    </location>
</feature>
<dbReference type="GO" id="GO:0000981">
    <property type="term" value="F:DNA-binding transcription factor activity, RNA polymerase II-specific"/>
    <property type="evidence" value="ECO:0007669"/>
    <property type="project" value="TreeGrafter"/>
</dbReference>
<keyword evidence="7" id="KW-1185">Reference proteome</keyword>
<protein>
    <recommendedName>
        <fullName evidence="5">C2H2-type domain-containing protein</fullName>
    </recommendedName>
</protein>
<dbReference type="SUPFAM" id="SSF57667">
    <property type="entry name" value="beta-beta-alpha zinc fingers"/>
    <property type="match status" value="2"/>
</dbReference>
<dbReference type="InterPro" id="IPR013087">
    <property type="entry name" value="Znf_C2H2_type"/>
</dbReference>
<dbReference type="PROSITE" id="PS00028">
    <property type="entry name" value="ZINC_FINGER_C2H2_1"/>
    <property type="match status" value="1"/>
</dbReference>